<dbReference type="InterPro" id="IPR001570">
    <property type="entry name" value="Peptidase_M4_C_domain"/>
</dbReference>
<comment type="function">
    <text evidence="9">Extracellular zinc metalloprotease.</text>
</comment>
<evidence type="ECO:0000256" key="9">
    <source>
        <dbReference type="RuleBase" id="RU366073"/>
    </source>
</evidence>
<dbReference type="InterPro" id="IPR050728">
    <property type="entry name" value="Zinc_Metalloprotease_M4"/>
</dbReference>
<dbReference type="InterPro" id="IPR011096">
    <property type="entry name" value="FTP_domain"/>
</dbReference>
<dbReference type="Proteomes" id="UP000019489">
    <property type="component" value="Unassembled WGS sequence"/>
</dbReference>
<dbReference type="eggNOG" id="COG3227">
    <property type="taxonomic scope" value="Bacteria"/>
</dbReference>
<dbReference type="EMBL" id="AWSA01000025">
    <property type="protein sequence ID" value="EWT01256.1"/>
    <property type="molecule type" value="Genomic_DNA"/>
</dbReference>
<evidence type="ECO:0000256" key="4">
    <source>
        <dbReference type="ARBA" id="ARBA00022729"/>
    </source>
</evidence>
<evidence type="ECO:0000313" key="13">
    <source>
        <dbReference type="EMBL" id="EWT01256.1"/>
    </source>
</evidence>
<feature type="signal peptide" evidence="9">
    <location>
        <begin position="1"/>
        <end position="19"/>
    </location>
</feature>
<evidence type="ECO:0000256" key="2">
    <source>
        <dbReference type="ARBA" id="ARBA00022670"/>
    </source>
</evidence>
<evidence type="ECO:0000313" key="14">
    <source>
        <dbReference type="Proteomes" id="UP000019489"/>
    </source>
</evidence>
<accession>W9G527</accession>
<evidence type="ECO:0000256" key="5">
    <source>
        <dbReference type="ARBA" id="ARBA00022801"/>
    </source>
</evidence>
<keyword evidence="7 9" id="KW-0482">Metalloprotease</keyword>
<comment type="caution">
    <text evidence="13">The sequence shown here is derived from an EMBL/GenBank/DDBJ whole genome shotgun (WGS) entry which is preliminary data.</text>
</comment>
<organism evidence="13 14">
    <name type="scientific">Intrasporangium oryzae NRRL B-24470</name>
    <dbReference type="NCBI Taxonomy" id="1386089"/>
    <lineage>
        <taxon>Bacteria</taxon>
        <taxon>Bacillati</taxon>
        <taxon>Actinomycetota</taxon>
        <taxon>Actinomycetes</taxon>
        <taxon>Micrococcales</taxon>
        <taxon>Intrasporangiaceae</taxon>
        <taxon>Intrasporangium</taxon>
    </lineage>
</organism>
<dbReference type="InterPro" id="IPR035914">
    <property type="entry name" value="Sperma_CUB_dom_sf"/>
</dbReference>
<dbReference type="InterPro" id="IPR023612">
    <property type="entry name" value="Peptidase_M4"/>
</dbReference>
<dbReference type="InterPro" id="IPR013856">
    <property type="entry name" value="Peptidase_M4_domain"/>
</dbReference>
<keyword evidence="4 9" id="KW-0732">Signal</keyword>
<feature type="active site" description="Proton donor" evidence="8">
    <location>
        <position position="434"/>
    </location>
</feature>
<evidence type="ECO:0000259" key="10">
    <source>
        <dbReference type="Pfam" id="PF01447"/>
    </source>
</evidence>
<dbReference type="GO" id="GO:0004222">
    <property type="term" value="F:metalloendopeptidase activity"/>
    <property type="evidence" value="ECO:0007669"/>
    <property type="project" value="UniProtKB-UniRule"/>
</dbReference>
<dbReference type="Gene3D" id="1.10.390.10">
    <property type="entry name" value="Neutral Protease Domain 2"/>
    <property type="match status" value="1"/>
</dbReference>
<evidence type="ECO:0000256" key="1">
    <source>
        <dbReference type="ARBA" id="ARBA00009388"/>
    </source>
</evidence>
<dbReference type="Pfam" id="PF02868">
    <property type="entry name" value="Peptidase_M4_C"/>
    <property type="match status" value="1"/>
</dbReference>
<keyword evidence="6 9" id="KW-0862">Zinc</keyword>
<dbReference type="Gene3D" id="2.60.120.290">
    <property type="entry name" value="Spermadhesin, CUB domain"/>
    <property type="match status" value="1"/>
</dbReference>
<feature type="active site" evidence="8">
    <location>
        <position position="342"/>
    </location>
</feature>
<proteinExistence type="inferred from homology"/>
<evidence type="ECO:0000256" key="8">
    <source>
        <dbReference type="PIRSR" id="PIRSR623612-1"/>
    </source>
</evidence>
<dbReference type="GO" id="GO:0005576">
    <property type="term" value="C:extracellular region"/>
    <property type="evidence" value="ECO:0007669"/>
    <property type="project" value="UniProtKB-SubCell"/>
</dbReference>
<dbReference type="Gene3D" id="3.10.170.10">
    <property type="match status" value="1"/>
</dbReference>
<dbReference type="AlphaFoldDB" id="W9G527"/>
<evidence type="ECO:0000259" key="11">
    <source>
        <dbReference type="Pfam" id="PF02868"/>
    </source>
</evidence>
<comment type="cofactor">
    <cofactor evidence="9">
        <name>Zn(2+)</name>
        <dbReference type="ChEBI" id="CHEBI:29105"/>
    </cofactor>
</comment>
<dbReference type="PANTHER" id="PTHR33794:SF1">
    <property type="entry name" value="BACILLOLYSIN"/>
    <property type="match status" value="1"/>
</dbReference>
<dbReference type="GO" id="GO:0046872">
    <property type="term" value="F:metal ion binding"/>
    <property type="evidence" value="ECO:0007669"/>
    <property type="project" value="UniProtKB-UniRule"/>
</dbReference>
<dbReference type="Pfam" id="PF01447">
    <property type="entry name" value="Peptidase_M4"/>
    <property type="match status" value="1"/>
</dbReference>
<dbReference type="InterPro" id="IPR027268">
    <property type="entry name" value="Peptidase_M4/M1_CTD_sf"/>
</dbReference>
<dbReference type="Gene3D" id="3.10.450.490">
    <property type="match status" value="1"/>
</dbReference>
<dbReference type="RefSeq" id="WP_051510524.1">
    <property type="nucleotide sequence ID" value="NZ_AWSA01000025.1"/>
</dbReference>
<evidence type="ECO:0000256" key="3">
    <source>
        <dbReference type="ARBA" id="ARBA00022723"/>
    </source>
</evidence>
<sequence>MSRRLIAGAVAATAAFAMAGAPAIAASASTPATTSAGAKKPEPAGSFALSGADAAAFRMPPGMTKVRSWKDADGNTLTRYQQKVGNATVIGGQVTVVSDTAGVQTAVVGAYLPGLRARNAVKLTTADARGKAKADLAARSLKGDAAARAKEIKTDTTLRFDPKTDRYVYVVDTVAQGERPVRWVDAGSGAIVKSVNALTEGTGEGVKGDTKSVDSTQRADGTWVMISADGRKQTYDFRNTTSSVVRAIDDNDVWDTKAPLFASPDQRPLVDAHYYADVVDDFYRDTFKRNSIDNEGLVIRSLAHYAKNYCNAFWNGVYMTYGDGNGTSCLPLSGGLDVISHELTHGVTEYTSGLIYENEPGALNEAFSDMMGNTAEFYAEDTGRDPSVTPDWRIGEDVIVTSHGFRNMGNPGEFDDPDHYSLRYTGDLDNGGVHTNSGIANHAYFLAVKGGYNRGCATAGNPTPTHTADCDVSVPKLGLGQAKKIFYNGFTALPEYANFCDARNSTIAVAGRYAANMGKVWDAVGVKAGCAPGTPPPPPCVGDANATIPFGTQNGYGNDGDCTWTYDNGTAGFRFRFSVLSTELDFDYVYVKDANGNVLATYTGSYPAGTLSPCIPTSVGSVQLVSDPGVKDKGFVVDATEAC</sequence>
<keyword evidence="9" id="KW-0964">Secreted</keyword>
<dbReference type="EC" id="3.4.24.-" evidence="9"/>
<keyword evidence="2 9" id="KW-0645">Protease</keyword>
<comment type="subcellular location">
    <subcellularLocation>
        <location evidence="9">Secreted</location>
    </subcellularLocation>
</comment>
<dbReference type="GO" id="GO:0006508">
    <property type="term" value="P:proteolysis"/>
    <property type="evidence" value="ECO:0007669"/>
    <property type="project" value="UniProtKB-KW"/>
</dbReference>
<dbReference type="PRINTS" id="PR00730">
    <property type="entry name" value="THERMOLYSIN"/>
</dbReference>
<dbReference type="PANTHER" id="PTHR33794">
    <property type="entry name" value="BACILLOLYSIN"/>
    <property type="match status" value="1"/>
</dbReference>
<comment type="similarity">
    <text evidence="1 9">Belongs to the peptidase M4 family.</text>
</comment>
<evidence type="ECO:0000259" key="12">
    <source>
        <dbReference type="Pfam" id="PF07504"/>
    </source>
</evidence>
<keyword evidence="5 9" id="KW-0378">Hydrolase</keyword>
<keyword evidence="3" id="KW-0479">Metal-binding</keyword>
<keyword evidence="14" id="KW-1185">Reference proteome</keyword>
<reference evidence="13 14" key="1">
    <citation type="submission" date="2013-08" db="EMBL/GenBank/DDBJ databases">
        <title>Intrasporangium oryzae NRRL B-24470.</title>
        <authorList>
            <person name="Liu H."/>
            <person name="Wang G."/>
        </authorList>
    </citation>
    <scope>NUCLEOTIDE SEQUENCE [LARGE SCALE GENOMIC DNA]</scope>
    <source>
        <strain evidence="13 14">NRRL B-24470</strain>
    </source>
</reference>
<feature type="domain" description="Peptidase M4" evidence="10">
    <location>
        <begin position="201"/>
        <end position="349"/>
    </location>
</feature>
<feature type="domain" description="Peptidase M4 C-terminal" evidence="11">
    <location>
        <begin position="352"/>
        <end position="516"/>
    </location>
</feature>
<protein>
    <recommendedName>
        <fullName evidence="9">Neutral metalloproteinase</fullName>
        <ecNumber evidence="9">3.4.24.-</ecNumber>
    </recommendedName>
</protein>
<gene>
    <name evidence="13" type="ORF">N865_05600</name>
</gene>
<dbReference type="PATRIC" id="fig|1386089.3.peg.2520"/>
<dbReference type="SUPFAM" id="SSF49854">
    <property type="entry name" value="Spermadhesin, CUB domain"/>
    <property type="match status" value="1"/>
</dbReference>
<evidence type="ECO:0000256" key="6">
    <source>
        <dbReference type="ARBA" id="ARBA00022833"/>
    </source>
</evidence>
<dbReference type="CDD" id="cd09597">
    <property type="entry name" value="M4_TLP"/>
    <property type="match status" value="1"/>
</dbReference>
<dbReference type="STRING" id="1386089.N865_05600"/>
<name>W9G527_9MICO</name>
<feature type="domain" description="FTP" evidence="12">
    <location>
        <begin position="66"/>
        <end position="111"/>
    </location>
</feature>
<evidence type="ECO:0000256" key="7">
    <source>
        <dbReference type="ARBA" id="ARBA00023049"/>
    </source>
</evidence>
<dbReference type="Pfam" id="PF07504">
    <property type="entry name" value="FTP"/>
    <property type="match status" value="1"/>
</dbReference>
<feature type="chain" id="PRO_5039747891" description="Neutral metalloproteinase" evidence="9">
    <location>
        <begin position="20"/>
        <end position="643"/>
    </location>
</feature>
<dbReference type="SUPFAM" id="SSF55486">
    <property type="entry name" value="Metalloproteases ('zincins'), catalytic domain"/>
    <property type="match status" value="1"/>
</dbReference>